<dbReference type="SMART" id="SM01321">
    <property type="entry name" value="Y1_Tnp"/>
    <property type="match status" value="1"/>
</dbReference>
<evidence type="ECO:0000259" key="1">
    <source>
        <dbReference type="SMART" id="SM01321"/>
    </source>
</evidence>
<dbReference type="GO" id="GO:0006313">
    <property type="term" value="P:DNA transposition"/>
    <property type="evidence" value="ECO:0007669"/>
    <property type="project" value="InterPro"/>
</dbReference>
<dbReference type="OrthoDB" id="9798161at2"/>
<dbReference type="GO" id="GO:0003677">
    <property type="term" value="F:DNA binding"/>
    <property type="evidence" value="ECO:0007669"/>
    <property type="project" value="InterPro"/>
</dbReference>
<dbReference type="Proteomes" id="UP000179627">
    <property type="component" value="Unassembled WGS sequence"/>
</dbReference>
<dbReference type="InterPro" id="IPR036515">
    <property type="entry name" value="Transposase_17_sf"/>
</dbReference>
<accession>A0A1S1QJQ3</accession>
<dbReference type="NCBIfam" id="NF033573">
    <property type="entry name" value="transpos_IS200"/>
    <property type="match status" value="1"/>
</dbReference>
<reference evidence="3" key="1">
    <citation type="submission" date="2016-07" db="EMBL/GenBank/DDBJ databases">
        <title>Sequence Frankia sp. strain CcI1.17.</title>
        <authorList>
            <person name="Ghodhbane-Gtari F."/>
            <person name="Swanson E."/>
            <person name="Gueddou A."/>
            <person name="Morris K."/>
            <person name="Hezbri K."/>
            <person name="Ktari A."/>
            <person name="Nouioui I."/>
            <person name="Abebe-Akele F."/>
            <person name="Simpson S."/>
            <person name="Thomas K."/>
            <person name="Gtari M."/>
            <person name="Tisa L.S."/>
            <person name="Hurst S."/>
        </authorList>
    </citation>
    <scope>NUCLEOTIDE SEQUENCE [LARGE SCALE GENOMIC DNA]</scope>
    <source>
        <strain evidence="3">Cc1.17</strain>
    </source>
</reference>
<dbReference type="PANTHER" id="PTHR33360:SF2">
    <property type="entry name" value="TRANSPOSASE FOR INSERTION SEQUENCE ELEMENT IS200"/>
    <property type="match status" value="1"/>
</dbReference>
<organism evidence="2 3">
    <name type="scientific">Parafrankia colletiae</name>
    <dbReference type="NCBI Taxonomy" id="573497"/>
    <lineage>
        <taxon>Bacteria</taxon>
        <taxon>Bacillati</taxon>
        <taxon>Actinomycetota</taxon>
        <taxon>Actinomycetes</taxon>
        <taxon>Frankiales</taxon>
        <taxon>Frankiaceae</taxon>
        <taxon>Parafrankia</taxon>
    </lineage>
</organism>
<comment type="caution">
    <text evidence="2">The sequence shown here is derived from an EMBL/GenBank/DDBJ whole genome shotgun (WGS) entry which is preliminary data.</text>
</comment>
<dbReference type="Gene3D" id="3.30.70.1290">
    <property type="entry name" value="Transposase IS200-like"/>
    <property type="match status" value="1"/>
</dbReference>
<dbReference type="InterPro" id="IPR002686">
    <property type="entry name" value="Transposase_17"/>
</dbReference>
<dbReference type="AlphaFoldDB" id="A0A1S1QJQ3"/>
<evidence type="ECO:0000313" key="3">
    <source>
        <dbReference type="Proteomes" id="UP000179627"/>
    </source>
</evidence>
<dbReference type="EMBL" id="MBLM01000133">
    <property type="protein sequence ID" value="OHV33302.1"/>
    <property type="molecule type" value="Genomic_DNA"/>
</dbReference>
<protein>
    <submittedName>
        <fullName evidence="2">Transposase</fullName>
    </submittedName>
</protein>
<sequence>MGRQVTAGAGGVRDLSCRVVWCPRYRRAVLAGLVRDRLDSLLREKCAEHDWLVMALEIEPDHVHLFVKAHPKHAPSYIANQLKGFTSHVLRAEFPHLRSRLPTLWSRSYFVATVGAVCADTVRRYIDMRNERPWRRAVTW</sequence>
<dbReference type="SUPFAM" id="SSF143422">
    <property type="entry name" value="Transposase IS200-like"/>
    <property type="match status" value="1"/>
</dbReference>
<keyword evidence="3" id="KW-1185">Reference proteome</keyword>
<dbReference type="GO" id="GO:0004803">
    <property type="term" value="F:transposase activity"/>
    <property type="evidence" value="ECO:0007669"/>
    <property type="project" value="InterPro"/>
</dbReference>
<feature type="domain" description="Transposase IS200-like" evidence="1">
    <location>
        <begin position="12"/>
        <end position="129"/>
    </location>
</feature>
<proteinExistence type="predicted"/>
<dbReference type="PANTHER" id="PTHR33360">
    <property type="entry name" value="TRANSPOSASE FOR INSERTION SEQUENCE ELEMENT IS200"/>
    <property type="match status" value="1"/>
</dbReference>
<gene>
    <name evidence="2" type="ORF">CC117_23325</name>
</gene>
<dbReference type="Pfam" id="PF01797">
    <property type="entry name" value="Y1_Tnp"/>
    <property type="match status" value="1"/>
</dbReference>
<evidence type="ECO:0000313" key="2">
    <source>
        <dbReference type="EMBL" id="OHV33302.1"/>
    </source>
</evidence>
<name>A0A1S1QJQ3_9ACTN</name>